<evidence type="ECO:0000256" key="3">
    <source>
        <dbReference type="ARBA" id="ARBA00023004"/>
    </source>
</evidence>
<keyword evidence="1 4" id="KW-0349">Heme</keyword>
<evidence type="ECO:0000259" key="6">
    <source>
        <dbReference type="PROSITE" id="PS51007"/>
    </source>
</evidence>
<comment type="caution">
    <text evidence="7">The sequence shown here is derived from an EMBL/GenBank/DDBJ whole genome shotgun (WGS) entry which is preliminary data.</text>
</comment>
<proteinExistence type="predicted"/>
<dbReference type="Proteomes" id="UP001301140">
    <property type="component" value="Unassembled WGS sequence"/>
</dbReference>
<dbReference type="InterPro" id="IPR036909">
    <property type="entry name" value="Cyt_c-like_dom_sf"/>
</dbReference>
<feature type="signal peptide" evidence="5">
    <location>
        <begin position="1"/>
        <end position="24"/>
    </location>
</feature>
<sequence>MRIRRWGPGGLAAACWLAVLPAAAQTAMQPPPDPESGRVLAEQLCSACHLVSPQHKGPVPDSVPPFMALAERLPQDPGDIAARLLSDPHPQMPEPPLTQAQLLDVAAYILSLGGTR</sequence>
<feature type="domain" description="Cytochrome c" evidence="6">
    <location>
        <begin position="32"/>
        <end position="113"/>
    </location>
</feature>
<gene>
    <name evidence="7" type="ORF">PZ740_05755</name>
</gene>
<keyword evidence="5" id="KW-0732">Signal</keyword>
<name>A0AAP3UYC7_9PROT</name>
<protein>
    <recommendedName>
        <fullName evidence="6">Cytochrome c domain-containing protein</fullName>
    </recommendedName>
</protein>
<evidence type="ECO:0000256" key="4">
    <source>
        <dbReference type="PROSITE-ProRule" id="PRU00433"/>
    </source>
</evidence>
<dbReference type="RefSeq" id="WP_327788309.1">
    <property type="nucleotide sequence ID" value="NZ_JARGEQ010000047.1"/>
</dbReference>
<dbReference type="Gene3D" id="1.10.760.10">
    <property type="entry name" value="Cytochrome c-like domain"/>
    <property type="match status" value="1"/>
</dbReference>
<keyword evidence="2 4" id="KW-0479">Metal-binding</keyword>
<evidence type="ECO:0000256" key="2">
    <source>
        <dbReference type="ARBA" id="ARBA00022723"/>
    </source>
</evidence>
<dbReference type="GO" id="GO:0046872">
    <property type="term" value="F:metal ion binding"/>
    <property type="evidence" value="ECO:0007669"/>
    <property type="project" value="UniProtKB-KW"/>
</dbReference>
<keyword evidence="8" id="KW-1185">Reference proteome</keyword>
<dbReference type="AlphaFoldDB" id="A0AAP3UYC7"/>
<evidence type="ECO:0000256" key="1">
    <source>
        <dbReference type="ARBA" id="ARBA00022617"/>
    </source>
</evidence>
<evidence type="ECO:0000313" key="7">
    <source>
        <dbReference type="EMBL" id="MDF1585888.1"/>
    </source>
</evidence>
<dbReference type="InterPro" id="IPR009056">
    <property type="entry name" value="Cyt_c-like_dom"/>
</dbReference>
<organism evidence="7 8">
    <name type="scientific">Marinimicrococcus flavescens</name>
    <dbReference type="NCBI Taxonomy" id="3031815"/>
    <lineage>
        <taxon>Bacteria</taxon>
        <taxon>Pseudomonadati</taxon>
        <taxon>Pseudomonadota</taxon>
        <taxon>Alphaproteobacteria</taxon>
        <taxon>Geminicoccales</taxon>
        <taxon>Geminicoccaceae</taxon>
        <taxon>Marinimicrococcus</taxon>
    </lineage>
</organism>
<feature type="chain" id="PRO_5042857803" description="Cytochrome c domain-containing protein" evidence="5">
    <location>
        <begin position="25"/>
        <end position="116"/>
    </location>
</feature>
<dbReference type="PROSITE" id="PS51007">
    <property type="entry name" value="CYTC"/>
    <property type="match status" value="1"/>
</dbReference>
<evidence type="ECO:0000313" key="8">
    <source>
        <dbReference type="Proteomes" id="UP001301140"/>
    </source>
</evidence>
<accession>A0AAP3UYC7</accession>
<reference evidence="7 8" key="1">
    <citation type="submission" date="2023-03" db="EMBL/GenBank/DDBJ databases">
        <title>YIM 152171 draft genome.</title>
        <authorList>
            <person name="Yang Z."/>
        </authorList>
    </citation>
    <scope>NUCLEOTIDE SEQUENCE [LARGE SCALE GENOMIC DNA]</scope>
    <source>
        <strain evidence="7 8">YIM 152171</strain>
    </source>
</reference>
<dbReference type="SUPFAM" id="SSF46626">
    <property type="entry name" value="Cytochrome c"/>
    <property type="match status" value="1"/>
</dbReference>
<dbReference type="GO" id="GO:0009055">
    <property type="term" value="F:electron transfer activity"/>
    <property type="evidence" value="ECO:0007669"/>
    <property type="project" value="InterPro"/>
</dbReference>
<dbReference type="GO" id="GO:0020037">
    <property type="term" value="F:heme binding"/>
    <property type="evidence" value="ECO:0007669"/>
    <property type="project" value="InterPro"/>
</dbReference>
<evidence type="ECO:0000256" key="5">
    <source>
        <dbReference type="SAM" id="SignalP"/>
    </source>
</evidence>
<keyword evidence="3 4" id="KW-0408">Iron</keyword>
<dbReference type="EMBL" id="JARGEQ010000047">
    <property type="protein sequence ID" value="MDF1585888.1"/>
    <property type="molecule type" value="Genomic_DNA"/>
</dbReference>